<accession>A0A7K4FPD7</accession>
<proteinExistence type="predicted"/>
<gene>
    <name evidence="1" type="ORF">HLB00_08605</name>
</gene>
<sequence length="62" mass="7058">MEQILKVGKCYLDKSGAARIYIPLGLVQALKWNNLEDIVLIKSGKSIEILSQKDYNIHEENI</sequence>
<evidence type="ECO:0008006" key="3">
    <source>
        <dbReference type="Google" id="ProtNLM"/>
    </source>
</evidence>
<dbReference type="AlphaFoldDB" id="A0A7K4FPD7"/>
<organism evidence="1 2">
    <name type="scientific">Ferroplasma acidiphilum</name>
    <dbReference type="NCBI Taxonomy" id="74969"/>
    <lineage>
        <taxon>Archaea</taxon>
        <taxon>Methanobacteriati</taxon>
        <taxon>Thermoplasmatota</taxon>
        <taxon>Thermoplasmata</taxon>
        <taxon>Thermoplasmatales</taxon>
        <taxon>Ferroplasmaceae</taxon>
        <taxon>Ferroplasma</taxon>
    </lineage>
</organism>
<name>A0A7K4FPD7_9ARCH</name>
<dbReference type="EMBL" id="JABGBP010000321">
    <property type="protein sequence ID" value="NOL60883.1"/>
    <property type="molecule type" value="Genomic_DNA"/>
</dbReference>
<protein>
    <recommendedName>
        <fullName evidence="3">AbrB/MazE/SpoVT family DNA-binding domain-containing protein</fullName>
    </recommendedName>
</protein>
<dbReference type="RefSeq" id="WP_171481976.1">
    <property type="nucleotide sequence ID" value="NZ_JABGBP010000321.1"/>
</dbReference>
<reference evidence="1 2" key="1">
    <citation type="submission" date="2020-05" db="EMBL/GenBank/DDBJ databases">
        <authorList>
            <person name="Zhang R."/>
        </authorList>
    </citation>
    <scope>NUCLEOTIDE SEQUENCE [LARGE SCALE GENOMIC DNA]</scope>
    <source>
        <strain evidence="1 2">DSM 28986</strain>
    </source>
</reference>
<evidence type="ECO:0000313" key="1">
    <source>
        <dbReference type="EMBL" id="NOL60883.1"/>
    </source>
</evidence>
<dbReference type="Proteomes" id="UP000546917">
    <property type="component" value="Unassembled WGS sequence"/>
</dbReference>
<evidence type="ECO:0000313" key="2">
    <source>
        <dbReference type="Proteomes" id="UP000546917"/>
    </source>
</evidence>
<comment type="caution">
    <text evidence="1">The sequence shown here is derived from an EMBL/GenBank/DDBJ whole genome shotgun (WGS) entry which is preliminary data.</text>
</comment>